<sequence length="269" mass="31183">MDMQTPLRSPCSSEVLPRSPSKIHPDLLYLEHRRRGQDEIIGEWKRGRMPSFSRSRTLPVITQSEPSFHSPLSDRSRSGRYQLLKRRSKSPVDIKPYQARLSDRLKTPDFNALVLKNRPIPQLFDRVDENEEFKTRSIQEWKNQVVKIVPKRPSFAIAMDWKAPPAEWDDRDPFLYSPKPMFYKNKKFVSERDFVVNPEWGSEKKKVSVNSPAYSTCALRYASSDKKRVSNQPASDSLRVSDQSTYDSQRVSDPSTSDPKRVSYTPTSD</sequence>
<evidence type="ECO:0000313" key="3">
    <source>
        <dbReference type="Proteomes" id="UP000683360"/>
    </source>
</evidence>
<feature type="region of interest" description="Disordered" evidence="1">
    <location>
        <begin position="1"/>
        <end position="21"/>
    </location>
</feature>
<protein>
    <submittedName>
        <fullName evidence="2">Uncharacterized protein</fullName>
    </submittedName>
</protein>
<comment type="caution">
    <text evidence="2">The sequence shown here is derived from an EMBL/GenBank/DDBJ whole genome shotgun (WGS) entry which is preliminary data.</text>
</comment>
<name>A0A8S3USA3_MYTED</name>
<proteinExistence type="predicted"/>
<dbReference type="OrthoDB" id="6129155at2759"/>
<gene>
    <name evidence="2" type="ORF">MEDL_60395</name>
</gene>
<dbReference type="EMBL" id="CAJPWZ010002944">
    <property type="protein sequence ID" value="CAG2248568.1"/>
    <property type="molecule type" value="Genomic_DNA"/>
</dbReference>
<keyword evidence="3" id="KW-1185">Reference proteome</keyword>
<reference evidence="2" key="1">
    <citation type="submission" date="2021-03" db="EMBL/GenBank/DDBJ databases">
        <authorList>
            <person name="Bekaert M."/>
        </authorList>
    </citation>
    <scope>NUCLEOTIDE SEQUENCE</scope>
</reference>
<accession>A0A8S3USA3</accession>
<feature type="region of interest" description="Disordered" evidence="1">
    <location>
        <begin position="224"/>
        <end position="269"/>
    </location>
</feature>
<evidence type="ECO:0000256" key="1">
    <source>
        <dbReference type="SAM" id="MobiDB-lite"/>
    </source>
</evidence>
<dbReference type="AlphaFoldDB" id="A0A8S3USA3"/>
<dbReference type="Proteomes" id="UP000683360">
    <property type="component" value="Unassembled WGS sequence"/>
</dbReference>
<feature type="compositionally biased region" description="Polar residues" evidence="1">
    <location>
        <begin position="230"/>
        <end position="257"/>
    </location>
</feature>
<evidence type="ECO:0000313" key="2">
    <source>
        <dbReference type="EMBL" id="CAG2248568.1"/>
    </source>
</evidence>
<feature type="compositionally biased region" description="Polar residues" evidence="1">
    <location>
        <begin position="1"/>
        <end position="12"/>
    </location>
</feature>
<organism evidence="2 3">
    <name type="scientific">Mytilus edulis</name>
    <name type="common">Blue mussel</name>
    <dbReference type="NCBI Taxonomy" id="6550"/>
    <lineage>
        <taxon>Eukaryota</taxon>
        <taxon>Metazoa</taxon>
        <taxon>Spiralia</taxon>
        <taxon>Lophotrochozoa</taxon>
        <taxon>Mollusca</taxon>
        <taxon>Bivalvia</taxon>
        <taxon>Autobranchia</taxon>
        <taxon>Pteriomorphia</taxon>
        <taxon>Mytilida</taxon>
        <taxon>Mytiloidea</taxon>
        <taxon>Mytilidae</taxon>
        <taxon>Mytilinae</taxon>
        <taxon>Mytilus</taxon>
    </lineage>
</organism>